<keyword evidence="2" id="KW-1185">Reference proteome</keyword>
<organism evidence="1 2">
    <name type="scientific">Denitrovibrio acetiphilus (strain DSM 12809 / NBRC 114555 / N2460)</name>
    <dbReference type="NCBI Taxonomy" id="522772"/>
    <lineage>
        <taxon>Bacteria</taxon>
        <taxon>Pseudomonadati</taxon>
        <taxon>Deferribacterota</taxon>
        <taxon>Deferribacteres</taxon>
        <taxon>Deferribacterales</taxon>
        <taxon>Geovibrionaceae</taxon>
        <taxon>Denitrovibrio</taxon>
    </lineage>
</organism>
<dbReference type="AlphaFoldDB" id="D4H4T3"/>
<dbReference type="Proteomes" id="UP000002012">
    <property type="component" value="Chromosome"/>
</dbReference>
<protein>
    <submittedName>
        <fullName evidence="1">Uncharacterized protein</fullName>
    </submittedName>
</protein>
<dbReference type="KEGG" id="dap:Dacet_0691"/>
<dbReference type="EMBL" id="CP001968">
    <property type="protein sequence ID" value="ADD67477.1"/>
    <property type="molecule type" value="Genomic_DNA"/>
</dbReference>
<name>D4H4T3_DENA2</name>
<evidence type="ECO:0000313" key="1">
    <source>
        <dbReference type="EMBL" id="ADD67477.1"/>
    </source>
</evidence>
<evidence type="ECO:0000313" key="2">
    <source>
        <dbReference type="Proteomes" id="UP000002012"/>
    </source>
</evidence>
<reference evidence="1 2" key="1">
    <citation type="journal article" date="2010" name="Stand. Genomic Sci.">
        <title>Complete genome sequence of Denitrovibrio acetiphilus type strain (N2460).</title>
        <authorList>
            <person name="Kiss H."/>
            <person name="Lang E."/>
            <person name="Lapidus A."/>
            <person name="Copeland A."/>
            <person name="Nolan M."/>
            <person name="Glavina Del Rio T."/>
            <person name="Chen F."/>
            <person name="Lucas S."/>
            <person name="Tice H."/>
            <person name="Cheng J.F."/>
            <person name="Han C."/>
            <person name="Goodwin L."/>
            <person name="Pitluck S."/>
            <person name="Liolios K."/>
            <person name="Pati A."/>
            <person name="Ivanova N."/>
            <person name="Mavromatis K."/>
            <person name="Chen A."/>
            <person name="Palaniappan K."/>
            <person name="Land M."/>
            <person name="Hauser L."/>
            <person name="Chang Y.J."/>
            <person name="Jeffries C.D."/>
            <person name="Detter J.C."/>
            <person name="Brettin T."/>
            <person name="Spring S."/>
            <person name="Rohde M."/>
            <person name="Goker M."/>
            <person name="Woyke T."/>
            <person name="Bristow J."/>
            <person name="Eisen J.A."/>
            <person name="Markowitz V."/>
            <person name="Hugenholtz P."/>
            <person name="Kyrpides N.C."/>
            <person name="Klenk H.P."/>
        </authorList>
    </citation>
    <scope>NUCLEOTIDE SEQUENCE [LARGE SCALE GENOMIC DNA]</scope>
    <source>
        <strain evidence="2">DSM 12809 / NBRC 114555 / N2460</strain>
    </source>
</reference>
<sequence length="164" mass="18691">MGFFNFLKNQKEKYTDNLVRGTWREDLYEGLLPDELQFLMYDSVRLIKAACDRAAANPNRKTISKARDTITKVMKVAIRVQDLLSDNDIIDIKAEHLVTAFYLVNLSDISFRDIASFSDIEIKNSFATNLIGLGYDNVDPSEIPAISVVKTKETVQWLLSHPMD</sequence>
<dbReference type="RefSeq" id="WP_013010018.1">
    <property type="nucleotide sequence ID" value="NC_013943.1"/>
</dbReference>
<dbReference type="HOGENOM" id="CLU_1616316_0_0_0"/>
<dbReference type="InParanoid" id="D4H4T3"/>
<proteinExistence type="predicted"/>
<gene>
    <name evidence="1" type="ordered locus">Dacet_0691</name>
</gene>
<accession>D4H4T3</accession>
<dbReference type="STRING" id="522772.Dacet_0691"/>
<dbReference type="PaxDb" id="522772-Dacet_0691"/>